<evidence type="ECO:0000256" key="7">
    <source>
        <dbReference type="ARBA" id="ARBA00033354"/>
    </source>
</evidence>
<dbReference type="UniPathway" id="UPA00148">
    <property type="reaction ID" value="UER00233"/>
</dbReference>
<reference evidence="10 11" key="1">
    <citation type="journal article" date="2017" name="ISME J.">
        <title>Genome of 'Ca. Desulfovibrio trichonymphae', an H2-oxidizing bacterium in a tripartite symbiotic system within a protist cell in the termite gut.</title>
        <authorList>
            <person name="Kuwahara H."/>
            <person name="Yuki M."/>
            <person name="Izawa K."/>
            <person name="Ohkuma M."/>
            <person name="Hongoh Y."/>
        </authorList>
    </citation>
    <scope>NUCLEOTIDE SEQUENCE [LARGE SCALE GENOMIC DNA]</scope>
    <source>
        <strain evidence="10 11">Rs-N31</strain>
    </source>
</reference>
<dbReference type="EC" id="2.5.1.17" evidence="3"/>
<comment type="pathway">
    <text evidence="1">Cofactor biosynthesis; adenosylcobalamin biosynthesis; adenosylcobalamin from cob(II)yrinate a,c-diamide: step 2/7.</text>
</comment>
<sequence>MLLIYTGNGKGKTCACIGQTVRALGQGMEVAFGQFMKRDGQAGEQKMLSHLLGSRFLAAGEGFLRRGEDRIPHRNAALKTLDWAREHLTTVDMLILDETLYALNAGILTREEFESLIAESRAQNRHLVLSGRHAPDWLIESADIVTELREIKHAWHTGLKAALGIEF</sequence>
<protein>
    <recommendedName>
        <fullName evidence="3">corrinoid adenosyltransferase</fullName>
        <ecNumber evidence="3">2.5.1.17</ecNumber>
    </recommendedName>
    <alternativeName>
        <fullName evidence="5">Cob(II)alamin adenosyltransferase</fullName>
    </alternativeName>
    <alternativeName>
        <fullName evidence="7">Cob(II)yrinic acid a,c-diamide adenosyltransferase</fullName>
    </alternativeName>
    <alternativeName>
        <fullName evidence="6">Cobinamide/cobalamin adenosyltransferase</fullName>
    </alternativeName>
</protein>
<comment type="similarity">
    <text evidence="2">Belongs to the Cob(I)alamin adenosyltransferase family.</text>
</comment>
<dbReference type="InterPro" id="IPR027417">
    <property type="entry name" value="P-loop_NTPase"/>
</dbReference>
<dbReference type="PIRSF" id="PIRSF015617">
    <property type="entry name" value="Adensltrnsf_CobA"/>
    <property type="match status" value="1"/>
</dbReference>
<dbReference type="GO" id="GO:0008817">
    <property type="term" value="F:corrinoid adenosyltransferase activity"/>
    <property type="evidence" value="ECO:0007669"/>
    <property type="project" value="UniProtKB-EC"/>
</dbReference>
<dbReference type="AlphaFoldDB" id="A0A1J1DXD3"/>
<evidence type="ECO:0000313" key="10">
    <source>
        <dbReference type="EMBL" id="BAV92532.1"/>
    </source>
</evidence>
<dbReference type="PANTHER" id="PTHR46638">
    <property type="entry name" value="CORRINOID ADENOSYLTRANSFERASE"/>
    <property type="match status" value="1"/>
</dbReference>
<dbReference type="PANTHER" id="PTHR46638:SF1">
    <property type="entry name" value="CORRINOID ADENOSYLTRANSFERASE"/>
    <property type="match status" value="1"/>
</dbReference>
<dbReference type="SUPFAM" id="SSF52540">
    <property type="entry name" value="P-loop containing nucleoside triphosphate hydrolases"/>
    <property type="match status" value="1"/>
</dbReference>
<dbReference type="Pfam" id="PF02572">
    <property type="entry name" value="CobA_CobO_BtuR"/>
    <property type="match status" value="1"/>
</dbReference>
<evidence type="ECO:0000256" key="5">
    <source>
        <dbReference type="ARBA" id="ARBA00031529"/>
    </source>
</evidence>
<name>A0A1J1DXD3_9BACT</name>
<evidence type="ECO:0000256" key="4">
    <source>
        <dbReference type="ARBA" id="ARBA00024929"/>
    </source>
</evidence>
<gene>
    <name evidence="10" type="primary">cobA</name>
    <name evidence="10" type="ORF">RSDT_1020</name>
</gene>
<dbReference type="Proteomes" id="UP000242645">
    <property type="component" value="Chromosome"/>
</dbReference>
<evidence type="ECO:0000313" key="11">
    <source>
        <dbReference type="Proteomes" id="UP000242645"/>
    </source>
</evidence>
<dbReference type="GO" id="GO:0005524">
    <property type="term" value="F:ATP binding"/>
    <property type="evidence" value="ECO:0007669"/>
    <property type="project" value="InterPro"/>
</dbReference>
<keyword evidence="10" id="KW-0808">Transferase</keyword>
<accession>A0A1J1DXD3</accession>
<evidence type="ECO:0000256" key="1">
    <source>
        <dbReference type="ARBA" id="ARBA00005121"/>
    </source>
</evidence>
<comment type="catalytic activity">
    <reaction evidence="8">
        <text>2 cob(II)yrinate a,c diamide + reduced [electron-transfer flavoprotein] + 2 ATP = 2 adenosylcob(III)yrinate a,c-diamide + 2 triphosphate + oxidized [electron-transfer flavoprotein] + 3 H(+)</text>
        <dbReference type="Rhea" id="RHEA:11528"/>
        <dbReference type="Rhea" id="RHEA-COMP:10685"/>
        <dbReference type="Rhea" id="RHEA-COMP:10686"/>
        <dbReference type="ChEBI" id="CHEBI:15378"/>
        <dbReference type="ChEBI" id="CHEBI:18036"/>
        <dbReference type="ChEBI" id="CHEBI:30616"/>
        <dbReference type="ChEBI" id="CHEBI:57692"/>
        <dbReference type="ChEBI" id="CHEBI:58307"/>
        <dbReference type="ChEBI" id="CHEBI:58503"/>
        <dbReference type="ChEBI" id="CHEBI:58537"/>
        <dbReference type="EC" id="2.5.1.17"/>
    </reaction>
</comment>
<evidence type="ECO:0000256" key="2">
    <source>
        <dbReference type="ARBA" id="ARBA00007487"/>
    </source>
</evidence>
<dbReference type="GO" id="GO:0009236">
    <property type="term" value="P:cobalamin biosynthetic process"/>
    <property type="evidence" value="ECO:0007669"/>
    <property type="project" value="UniProtKB-UniPathway"/>
</dbReference>
<dbReference type="RefSeq" id="WP_096400615.1">
    <property type="nucleotide sequence ID" value="NZ_AP017368.1"/>
</dbReference>
<dbReference type="OrthoDB" id="9810309at2"/>
<dbReference type="InterPro" id="IPR003724">
    <property type="entry name" value="CblAdoTrfase_CobA"/>
</dbReference>
<evidence type="ECO:0000256" key="6">
    <source>
        <dbReference type="ARBA" id="ARBA00033334"/>
    </source>
</evidence>
<dbReference type="EMBL" id="AP017368">
    <property type="protein sequence ID" value="BAV92532.1"/>
    <property type="molecule type" value="Genomic_DNA"/>
</dbReference>
<keyword evidence="11" id="KW-1185">Reference proteome</keyword>
<dbReference type="KEGG" id="dtr:RSDT_1020"/>
<dbReference type="Gene3D" id="3.40.50.300">
    <property type="entry name" value="P-loop containing nucleotide triphosphate hydrolases"/>
    <property type="match status" value="1"/>
</dbReference>
<proteinExistence type="inferred from homology"/>
<organism evidence="10 11">
    <name type="scientific">Candidatus Desulfovibrio trichonymphae</name>
    <dbReference type="NCBI Taxonomy" id="1725232"/>
    <lineage>
        <taxon>Bacteria</taxon>
        <taxon>Pseudomonadati</taxon>
        <taxon>Thermodesulfobacteriota</taxon>
        <taxon>Desulfovibrionia</taxon>
        <taxon>Desulfovibrionales</taxon>
        <taxon>Desulfovibrionaceae</taxon>
        <taxon>Desulfovibrio</taxon>
    </lineage>
</organism>
<evidence type="ECO:0000256" key="9">
    <source>
        <dbReference type="ARBA" id="ARBA00048692"/>
    </source>
</evidence>
<evidence type="ECO:0000256" key="3">
    <source>
        <dbReference type="ARBA" id="ARBA00012454"/>
    </source>
</evidence>
<comment type="catalytic activity">
    <reaction evidence="9">
        <text>2 cob(II)alamin + reduced [electron-transfer flavoprotein] + 2 ATP = 2 adenosylcob(III)alamin + 2 triphosphate + oxidized [electron-transfer flavoprotein] + 3 H(+)</text>
        <dbReference type="Rhea" id="RHEA:28671"/>
        <dbReference type="Rhea" id="RHEA-COMP:10685"/>
        <dbReference type="Rhea" id="RHEA-COMP:10686"/>
        <dbReference type="ChEBI" id="CHEBI:15378"/>
        <dbReference type="ChEBI" id="CHEBI:16304"/>
        <dbReference type="ChEBI" id="CHEBI:18036"/>
        <dbReference type="ChEBI" id="CHEBI:18408"/>
        <dbReference type="ChEBI" id="CHEBI:30616"/>
        <dbReference type="ChEBI" id="CHEBI:57692"/>
        <dbReference type="ChEBI" id="CHEBI:58307"/>
        <dbReference type="EC" id="2.5.1.17"/>
    </reaction>
</comment>
<evidence type="ECO:0000256" key="8">
    <source>
        <dbReference type="ARBA" id="ARBA00048555"/>
    </source>
</evidence>
<comment type="function">
    <text evidence="4">Required for both de novo synthesis of the corrin ring for the assimilation of exogenous corrinoids. Participates in the adenosylation of a variety of incomplete and complete corrinoids.</text>
</comment>